<sequence>MKKIQNQKPDFKSTTTFNSTTGGGACASVCWGLAVGTRRGVVELYDLVDSAALFRSVSLYDWGYSMDDTGAVSCITCTLDNSAFAVGWKLRGLTVWSISGCRLMSTICQIGLSTASSPVVKANQDCKYEPMMGGTSLMHWDEYGYRLHAAEEHTDEFKILHLHLPVSCLSQMAASKMYLAVAGLSLLGNIVVVCYYIDSSNTYELLFYPQYHLNQSSLLCRKPLFAKPVVMDVFQGYLLVTYRPFDVHIFHVKFSCELAPSSTLDLQLRRSFSPADKIEEALLLAQLSAQKTHFSHCLEGSYLHMIDSCSMVNVCYQENVIHLAVIGMAGISYLAWGLGLFEECFQQRWYWTGSLYTYKPPLKFLKVIAELEDPTVSQYCALCLFFLISALCLLQAELDESLYELAGELEYLQRKRYGSACLGNFASGIKLIGQKVIEVHIV</sequence>
<accession>A0ACC0IME5</accession>
<dbReference type="EMBL" id="CM045760">
    <property type="protein sequence ID" value="KAI8026740.1"/>
    <property type="molecule type" value="Genomic_DNA"/>
</dbReference>
<dbReference type="Proteomes" id="UP001060215">
    <property type="component" value="Chromosome 3"/>
</dbReference>
<evidence type="ECO:0000313" key="2">
    <source>
        <dbReference type="Proteomes" id="UP001060215"/>
    </source>
</evidence>
<organism evidence="1 2">
    <name type="scientific">Camellia lanceoleosa</name>
    <dbReference type="NCBI Taxonomy" id="1840588"/>
    <lineage>
        <taxon>Eukaryota</taxon>
        <taxon>Viridiplantae</taxon>
        <taxon>Streptophyta</taxon>
        <taxon>Embryophyta</taxon>
        <taxon>Tracheophyta</taxon>
        <taxon>Spermatophyta</taxon>
        <taxon>Magnoliopsida</taxon>
        <taxon>eudicotyledons</taxon>
        <taxon>Gunneridae</taxon>
        <taxon>Pentapetalae</taxon>
        <taxon>asterids</taxon>
        <taxon>Ericales</taxon>
        <taxon>Theaceae</taxon>
        <taxon>Camellia</taxon>
    </lineage>
</organism>
<keyword evidence="2" id="KW-1185">Reference proteome</keyword>
<name>A0ACC0IME5_9ERIC</name>
<gene>
    <name evidence="1" type="ORF">LOK49_LG02G00315</name>
</gene>
<comment type="caution">
    <text evidence="1">The sequence shown here is derived from an EMBL/GenBank/DDBJ whole genome shotgun (WGS) entry which is preliminary data.</text>
</comment>
<protein>
    <submittedName>
        <fullName evidence="1">Uncharacterized protein</fullName>
    </submittedName>
</protein>
<evidence type="ECO:0000313" key="1">
    <source>
        <dbReference type="EMBL" id="KAI8026740.1"/>
    </source>
</evidence>
<proteinExistence type="predicted"/>
<reference evidence="1 2" key="1">
    <citation type="journal article" date="2022" name="Plant J.">
        <title>Chromosome-level genome of Camellia lanceoleosa provides a valuable resource for understanding genome evolution and self-incompatibility.</title>
        <authorList>
            <person name="Gong W."/>
            <person name="Xiao S."/>
            <person name="Wang L."/>
            <person name="Liao Z."/>
            <person name="Chang Y."/>
            <person name="Mo W."/>
            <person name="Hu G."/>
            <person name="Li W."/>
            <person name="Zhao G."/>
            <person name="Zhu H."/>
            <person name="Hu X."/>
            <person name="Ji K."/>
            <person name="Xiang X."/>
            <person name="Song Q."/>
            <person name="Yuan D."/>
            <person name="Jin S."/>
            <person name="Zhang L."/>
        </authorList>
    </citation>
    <scope>NUCLEOTIDE SEQUENCE [LARGE SCALE GENOMIC DNA]</scope>
    <source>
        <strain evidence="1">SQ_2022a</strain>
    </source>
</reference>